<dbReference type="Proteomes" id="UP000574717">
    <property type="component" value="Unassembled WGS sequence"/>
</dbReference>
<dbReference type="AlphaFoldDB" id="A0A6V8NK20"/>
<gene>
    <name evidence="1" type="ORF">HKBW3S03_01929</name>
</gene>
<accession>A0A6V8NK20</accession>
<feature type="non-terminal residue" evidence="1">
    <location>
        <position position="45"/>
    </location>
</feature>
<organism evidence="1 2">
    <name type="scientific">Candidatus Hakubella thermalkaliphila</name>
    <dbReference type="NCBI Taxonomy" id="2754717"/>
    <lineage>
        <taxon>Bacteria</taxon>
        <taxon>Bacillati</taxon>
        <taxon>Actinomycetota</taxon>
        <taxon>Actinomycetota incertae sedis</taxon>
        <taxon>Candidatus Hakubellales</taxon>
        <taxon>Candidatus Hakubellaceae</taxon>
        <taxon>Candidatus Hakubella</taxon>
    </lineage>
</organism>
<comment type="caution">
    <text evidence="1">The sequence shown here is derived from an EMBL/GenBank/DDBJ whole genome shotgun (WGS) entry which is preliminary data.</text>
</comment>
<proteinExistence type="predicted"/>
<protein>
    <submittedName>
        <fullName evidence="1">Uncharacterized protein</fullName>
    </submittedName>
</protein>
<sequence length="45" mass="5224">MVFAHYLEARLLFVPFARPFYRRGRIHLMLQSGNLLALSLTGTFV</sequence>
<evidence type="ECO:0000313" key="1">
    <source>
        <dbReference type="EMBL" id="GFP20427.1"/>
    </source>
</evidence>
<evidence type="ECO:0000313" key="2">
    <source>
        <dbReference type="Proteomes" id="UP000574717"/>
    </source>
</evidence>
<dbReference type="EMBL" id="BLRU01000423">
    <property type="protein sequence ID" value="GFP20427.1"/>
    <property type="molecule type" value="Genomic_DNA"/>
</dbReference>
<reference evidence="1 2" key="1">
    <citation type="journal article" date="2020" name="Front. Microbiol.">
        <title>Single-cell genomics of novel Actinobacteria with the Wood-Ljungdahl pathway discovered in a serpentinizing system.</title>
        <authorList>
            <person name="Merino N."/>
            <person name="Kawai M."/>
            <person name="Boyd E.S."/>
            <person name="Colman D.R."/>
            <person name="McGlynn S.E."/>
            <person name="Nealson K.H."/>
            <person name="Kurokawa K."/>
            <person name="Hongoh Y."/>
        </authorList>
    </citation>
    <scope>NUCLEOTIDE SEQUENCE [LARGE SCALE GENOMIC DNA]</scope>
    <source>
        <strain evidence="1 2">S03</strain>
    </source>
</reference>
<name>A0A6V8NK20_9ACTN</name>